<sequence>MDTRLLRSFLAVVRTGNITTAAGELAFAQSTVTAHVQALERLTGTRLLERHAAGVTPTHAGGRLAEHARQLLDLEDRMLAELTEQRPAGPVRLYAPESVCAYRLPPVLREITRRLPEVRLTLVPAPTRTAVRALGERQADLALAMEPVIRYSTVDSVDLGRQRLSLVAPPDTPLPRTRAITPAELTEAGVLLLERGCGYNDELAEMVADAPPRYGGVEVVKRCVEAGLGLALLPTVTVAPELDAGRLVELRPPPIARYHLWLLRRRDQWASPAVEAVAELLTSLCT</sequence>
<keyword evidence="7" id="KW-1185">Reference proteome</keyword>
<dbReference type="InterPro" id="IPR005119">
    <property type="entry name" value="LysR_subst-bd"/>
</dbReference>
<dbReference type="GO" id="GO:0003700">
    <property type="term" value="F:DNA-binding transcription factor activity"/>
    <property type="evidence" value="ECO:0007669"/>
    <property type="project" value="InterPro"/>
</dbReference>
<comment type="similarity">
    <text evidence="1">Belongs to the LysR transcriptional regulatory family.</text>
</comment>
<accession>A0A344LC31</accession>
<dbReference type="InterPro" id="IPR036388">
    <property type="entry name" value="WH-like_DNA-bd_sf"/>
</dbReference>
<dbReference type="AlphaFoldDB" id="A0A344LC31"/>
<dbReference type="EMBL" id="CP015163">
    <property type="protein sequence ID" value="AXB45605.1"/>
    <property type="molecule type" value="Genomic_DNA"/>
</dbReference>
<dbReference type="CDD" id="cd05466">
    <property type="entry name" value="PBP2_LTTR_substrate"/>
    <property type="match status" value="1"/>
</dbReference>
<dbReference type="GO" id="GO:0000976">
    <property type="term" value="F:transcription cis-regulatory region binding"/>
    <property type="evidence" value="ECO:0007669"/>
    <property type="project" value="TreeGrafter"/>
</dbReference>
<evidence type="ECO:0000259" key="5">
    <source>
        <dbReference type="PROSITE" id="PS50931"/>
    </source>
</evidence>
<evidence type="ECO:0000256" key="3">
    <source>
        <dbReference type="ARBA" id="ARBA00023125"/>
    </source>
</evidence>
<dbReference type="InterPro" id="IPR000847">
    <property type="entry name" value="LysR_HTH_N"/>
</dbReference>
<dbReference type="PROSITE" id="PS50931">
    <property type="entry name" value="HTH_LYSR"/>
    <property type="match status" value="1"/>
</dbReference>
<dbReference type="Gene3D" id="3.40.190.290">
    <property type="match status" value="1"/>
</dbReference>
<evidence type="ECO:0000256" key="1">
    <source>
        <dbReference type="ARBA" id="ARBA00009437"/>
    </source>
</evidence>
<dbReference type="InterPro" id="IPR036390">
    <property type="entry name" value="WH_DNA-bd_sf"/>
</dbReference>
<dbReference type="RefSeq" id="WP_113694841.1">
    <property type="nucleotide sequence ID" value="NZ_CP015163.1"/>
</dbReference>
<evidence type="ECO:0000256" key="2">
    <source>
        <dbReference type="ARBA" id="ARBA00023015"/>
    </source>
</evidence>
<dbReference type="Pfam" id="PF03466">
    <property type="entry name" value="LysR_substrate"/>
    <property type="match status" value="1"/>
</dbReference>
<keyword evidence="3" id="KW-0238">DNA-binding</keyword>
<dbReference type="PANTHER" id="PTHR30126">
    <property type="entry name" value="HTH-TYPE TRANSCRIPTIONAL REGULATOR"/>
    <property type="match status" value="1"/>
</dbReference>
<feature type="domain" description="HTH lysR-type" evidence="5">
    <location>
        <begin position="1"/>
        <end position="58"/>
    </location>
</feature>
<protein>
    <submittedName>
        <fullName evidence="6">LysR family transcriptional regulator</fullName>
    </submittedName>
</protein>
<dbReference type="OrthoDB" id="8479357at2"/>
<organism evidence="6 7">
    <name type="scientific">Amycolatopsis albispora</name>
    <dbReference type="NCBI Taxonomy" id="1804986"/>
    <lineage>
        <taxon>Bacteria</taxon>
        <taxon>Bacillati</taxon>
        <taxon>Actinomycetota</taxon>
        <taxon>Actinomycetes</taxon>
        <taxon>Pseudonocardiales</taxon>
        <taxon>Pseudonocardiaceae</taxon>
        <taxon>Amycolatopsis</taxon>
    </lineage>
</organism>
<evidence type="ECO:0000256" key="4">
    <source>
        <dbReference type="ARBA" id="ARBA00023163"/>
    </source>
</evidence>
<gene>
    <name evidence="6" type="ORF">A4R43_26500</name>
</gene>
<evidence type="ECO:0000313" key="6">
    <source>
        <dbReference type="EMBL" id="AXB45605.1"/>
    </source>
</evidence>
<dbReference type="Pfam" id="PF00126">
    <property type="entry name" value="HTH_1"/>
    <property type="match status" value="1"/>
</dbReference>
<reference evidence="6 7" key="1">
    <citation type="submission" date="2016-04" db="EMBL/GenBank/DDBJ databases">
        <title>Complete genome sequence and analysis of deep-sea sediment isolate, Amycolatopsis sp. WP1.</title>
        <authorList>
            <person name="Wang H."/>
            <person name="Chen S."/>
            <person name="Wu Q."/>
        </authorList>
    </citation>
    <scope>NUCLEOTIDE SEQUENCE [LARGE SCALE GENOMIC DNA]</scope>
    <source>
        <strain evidence="6 7">WP1</strain>
    </source>
</reference>
<proteinExistence type="inferred from homology"/>
<keyword evidence="4" id="KW-0804">Transcription</keyword>
<name>A0A344LC31_9PSEU</name>
<dbReference type="Proteomes" id="UP000250434">
    <property type="component" value="Chromosome"/>
</dbReference>
<dbReference type="PANTHER" id="PTHR30126:SF39">
    <property type="entry name" value="HTH-TYPE TRANSCRIPTIONAL REGULATOR CYSL"/>
    <property type="match status" value="1"/>
</dbReference>
<dbReference type="SUPFAM" id="SSF53850">
    <property type="entry name" value="Periplasmic binding protein-like II"/>
    <property type="match status" value="1"/>
</dbReference>
<dbReference type="SUPFAM" id="SSF46785">
    <property type="entry name" value="Winged helix' DNA-binding domain"/>
    <property type="match status" value="1"/>
</dbReference>
<keyword evidence="2" id="KW-0805">Transcription regulation</keyword>
<dbReference type="KEGG" id="aab:A4R43_26500"/>
<evidence type="ECO:0000313" key="7">
    <source>
        <dbReference type="Proteomes" id="UP000250434"/>
    </source>
</evidence>
<dbReference type="Gene3D" id="1.10.10.10">
    <property type="entry name" value="Winged helix-like DNA-binding domain superfamily/Winged helix DNA-binding domain"/>
    <property type="match status" value="1"/>
</dbReference>